<sequence>MTDVPAPLLSALDTYAARARVLTATDFDGVLAPLVDRPTDSRPLPGSIDVLTALSGLPGTTTAVVSGRDLQSLRLVSGLGTDSSVVLIGSHGAEASQDLGLGTTMDAAARARLGAATTYVEDIVAGHPDTRIERKPAGVVLHTRRVDEAQAASATAAALRIPDADPGIHAMRGKDVVELSVLTVTKGLALQALAESSASESVLYLGDDVTDEKAFAVLQQDHHVTVKVGDGPTCARYRVPAPDAAVAVLRAVLDRRRG</sequence>
<dbReference type="Proteomes" id="UP001528912">
    <property type="component" value="Unassembled WGS sequence"/>
</dbReference>
<dbReference type="Gene3D" id="3.40.50.1000">
    <property type="entry name" value="HAD superfamily/HAD-like"/>
    <property type="match status" value="1"/>
</dbReference>
<dbReference type="InterPro" id="IPR023214">
    <property type="entry name" value="HAD_sf"/>
</dbReference>
<evidence type="ECO:0000256" key="3">
    <source>
        <dbReference type="RuleBase" id="RU361117"/>
    </source>
</evidence>
<name>A0ABT6CBS7_9MICO</name>
<dbReference type="NCBIfam" id="TIGR00685">
    <property type="entry name" value="T6PP"/>
    <property type="match status" value="1"/>
</dbReference>
<proteinExistence type="inferred from homology"/>
<comment type="caution">
    <text evidence="4">The sequence shown here is derived from an EMBL/GenBank/DDBJ whole genome shotgun (WGS) entry which is preliminary data.</text>
</comment>
<dbReference type="Pfam" id="PF02358">
    <property type="entry name" value="Trehalose_PPase"/>
    <property type="match status" value="1"/>
</dbReference>
<keyword evidence="3" id="KW-0460">Magnesium</keyword>
<dbReference type="PANTHER" id="PTHR43768:SF3">
    <property type="entry name" value="TREHALOSE 6-PHOSPHATE PHOSPHATASE"/>
    <property type="match status" value="1"/>
</dbReference>
<dbReference type="InterPro" id="IPR044651">
    <property type="entry name" value="OTSB-like"/>
</dbReference>
<comment type="function">
    <text evidence="2 3">Removes the phosphate from trehalose 6-phosphate to produce free trehalose.</text>
</comment>
<keyword evidence="5" id="KW-1185">Reference proteome</keyword>
<gene>
    <name evidence="4" type="primary">otsB</name>
    <name evidence="4" type="ORF">P4R38_19105</name>
</gene>
<dbReference type="EMBL" id="JAROAV010000054">
    <property type="protein sequence ID" value="MDF8266363.1"/>
    <property type="molecule type" value="Genomic_DNA"/>
</dbReference>
<dbReference type="EC" id="3.1.3.12" evidence="3"/>
<dbReference type="SUPFAM" id="SSF56784">
    <property type="entry name" value="HAD-like"/>
    <property type="match status" value="1"/>
</dbReference>
<comment type="cofactor">
    <cofactor evidence="3">
        <name>Mg(2+)</name>
        <dbReference type="ChEBI" id="CHEBI:18420"/>
    </cofactor>
</comment>
<evidence type="ECO:0000313" key="5">
    <source>
        <dbReference type="Proteomes" id="UP001528912"/>
    </source>
</evidence>
<accession>A0ABT6CBS7</accession>
<keyword evidence="1 3" id="KW-0378">Hydrolase</keyword>
<comment type="catalytic activity">
    <reaction evidence="3">
        <text>alpha,alpha-trehalose 6-phosphate + H2O = alpha,alpha-trehalose + phosphate</text>
        <dbReference type="Rhea" id="RHEA:23420"/>
        <dbReference type="ChEBI" id="CHEBI:15377"/>
        <dbReference type="ChEBI" id="CHEBI:16551"/>
        <dbReference type="ChEBI" id="CHEBI:43474"/>
        <dbReference type="ChEBI" id="CHEBI:58429"/>
        <dbReference type="EC" id="3.1.3.12"/>
    </reaction>
</comment>
<dbReference type="RefSeq" id="WP_277193558.1">
    <property type="nucleotide sequence ID" value="NZ_JAROAV010000054.1"/>
</dbReference>
<dbReference type="GO" id="GO:0004805">
    <property type="term" value="F:trehalose-phosphatase activity"/>
    <property type="evidence" value="ECO:0007669"/>
    <property type="project" value="UniProtKB-EC"/>
</dbReference>
<comment type="similarity">
    <text evidence="3">Belongs to the trehalose phosphatase family.</text>
</comment>
<dbReference type="InterPro" id="IPR003337">
    <property type="entry name" value="Trehalose_PPase"/>
</dbReference>
<reference evidence="4 5" key="1">
    <citation type="submission" date="2023-03" db="EMBL/GenBank/DDBJ databases">
        <title>YIM 133296 draft genome.</title>
        <authorList>
            <person name="Xiong L."/>
        </authorList>
    </citation>
    <scope>NUCLEOTIDE SEQUENCE [LARGE SCALE GENOMIC DNA]</scope>
    <source>
        <strain evidence="4 5">YIM 133296</strain>
    </source>
</reference>
<comment type="pathway">
    <text evidence="3">Glycan biosynthesis; trehalose biosynthesis.</text>
</comment>
<dbReference type="PANTHER" id="PTHR43768">
    <property type="entry name" value="TREHALOSE 6-PHOSPHATE PHOSPHATASE"/>
    <property type="match status" value="1"/>
</dbReference>
<protein>
    <recommendedName>
        <fullName evidence="3">Trehalose 6-phosphate phosphatase</fullName>
        <ecNumber evidence="3">3.1.3.12</ecNumber>
    </recommendedName>
</protein>
<dbReference type="InterPro" id="IPR036412">
    <property type="entry name" value="HAD-like_sf"/>
</dbReference>
<dbReference type="Gene3D" id="3.30.70.1020">
    <property type="entry name" value="Trehalose-6-phosphate phosphatase related protein, domain 2"/>
    <property type="match status" value="1"/>
</dbReference>
<keyword evidence="3" id="KW-0479">Metal-binding</keyword>
<evidence type="ECO:0000256" key="2">
    <source>
        <dbReference type="ARBA" id="ARBA00024179"/>
    </source>
</evidence>
<evidence type="ECO:0000256" key="1">
    <source>
        <dbReference type="ARBA" id="ARBA00022801"/>
    </source>
</evidence>
<evidence type="ECO:0000313" key="4">
    <source>
        <dbReference type="EMBL" id="MDF8266363.1"/>
    </source>
</evidence>
<organism evidence="4 5">
    <name type="scientific">Luteipulveratus flavus</name>
    <dbReference type="NCBI Taxonomy" id="3031728"/>
    <lineage>
        <taxon>Bacteria</taxon>
        <taxon>Bacillati</taxon>
        <taxon>Actinomycetota</taxon>
        <taxon>Actinomycetes</taxon>
        <taxon>Micrococcales</taxon>
        <taxon>Dermacoccaceae</taxon>
        <taxon>Luteipulveratus</taxon>
    </lineage>
</organism>